<feature type="transmembrane region" description="Helical" evidence="1">
    <location>
        <begin position="812"/>
        <end position="832"/>
    </location>
</feature>
<dbReference type="InParanoid" id="A0A200PSP7"/>
<evidence type="ECO:0000259" key="2">
    <source>
        <dbReference type="Pfam" id="PF13962"/>
    </source>
</evidence>
<dbReference type="PANTHER" id="PTHR24177:SF292">
    <property type="entry name" value="ANKYRIN REPEAT FAMILY PROTEIN-RELATED"/>
    <property type="match status" value="1"/>
</dbReference>
<gene>
    <name evidence="3" type="ORF">BVC80_1653g71</name>
</gene>
<evidence type="ECO:0000313" key="3">
    <source>
        <dbReference type="EMBL" id="OVA01267.1"/>
    </source>
</evidence>
<feature type="transmembrane region" description="Helical" evidence="1">
    <location>
        <begin position="883"/>
        <end position="909"/>
    </location>
</feature>
<dbReference type="InterPro" id="IPR002110">
    <property type="entry name" value="Ankyrin_rpt"/>
</dbReference>
<organism evidence="3 4">
    <name type="scientific">Macleaya cordata</name>
    <name type="common">Five-seeded plume-poppy</name>
    <name type="synonym">Bocconia cordata</name>
    <dbReference type="NCBI Taxonomy" id="56857"/>
    <lineage>
        <taxon>Eukaryota</taxon>
        <taxon>Viridiplantae</taxon>
        <taxon>Streptophyta</taxon>
        <taxon>Embryophyta</taxon>
        <taxon>Tracheophyta</taxon>
        <taxon>Spermatophyta</taxon>
        <taxon>Magnoliopsida</taxon>
        <taxon>Ranunculales</taxon>
        <taxon>Papaveraceae</taxon>
        <taxon>Papaveroideae</taxon>
        <taxon>Macleaya</taxon>
    </lineage>
</organism>
<dbReference type="EMBL" id="MVGT01004145">
    <property type="protein sequence ID" value="OVA01267.1"/>
    <property type="molecule type" value="Genomic_DNA"/>
</dbReference>
<sequence length="961" mass="109185">MAADQFNVKRAALRGEWEAITNFYRHRPTLTNDVPATGHTLLHMCAQCCRTDVMKDLLKVMPENVVEGREVDIKPERTRMETPIYRAAMYGHKEMLLFLYFAGRRTSTATSMDVRRNDGSTILHAAVQGEFMRMGRLLFGLGRALYLFSLFHAKYVAMEILELYPYLAWSRNEDRATASHVLALAPSSFKSGTMYSYHYVELSAFLAPAKIAIAIYAWSLTSNVSKHVPKIWVPCACMKEPRSTDMNSLMEWLRSEKKRDLAKSVVGIDKQGNTALHAAAKFGEDKPWHIRGAAHQMHWECVWFEDSDGMILRISPQTAIWTDKVTKAVPDAYVVWSVLLPCRSTVMAAEFNVKRAALRGEWEAITNFYRHHPALANDVPVIADTLLHKCAQFCQTGVMKELLKLMPENVVQATDGKGNTVLHEAVRTGIVEMAEVIIEKEEGLISSRNVHGETPIYWAAMYGLKEMLLFLYFAGRRSTAASMNVRRKDGSTILHAAVLGKFYDVAMEILELYPDLAWSRKEDGATASHILALSPSSFKSGTIYSYHYVGIFAFLAPANIAISIYALIPIENYKTHGAAARRSLQQCSLMERCKHNVKSGCPVLRNFYVAKEKHTYIMQLTKQLLEKDSQWNYGSDGRDPRPKDINCNILQKKETNKFTERPLILATKMGIIEMFKETVRMFPESLEFVEEKGGKNVLHLAAEHRHEFIMEWLKSKKKRDLVKLVVGIDSEGNTALHAAANLGEDKPWHIRGPAHRMQWECIWFERIKYLIPPHMITIKNSNDQSAKEVFTKTHKELLEKGEKWLKDVSNSCMIMSTLIATVVFASAFTVPGGNDEKTGLPILLKTSDFTPFIQYAAASLFFSLLSLGLFLSIHSSRFNEDDFYAWLPLKIVGALTMLFNSTIFMIASFSQAYFLVTGWRFPLATIIFDVSIVAIGFYFFVYLYLDIILCFLRYLVDIVFI</sequence>
<dbReference type="Pfam" id="PF13962">
    <property type="entry name" value="PGG"/>
    <property type="match status" value="1"/>
</dbReference>
<feature type="transmembrane region" description="Helical" evidence="1">
    <location>
        <begin position="852"/>
        <end position="871"/>
    </location>
</feature>
<reference evidence="3 4" key="1">
    <citation type="journal article" date="2017" name="Mol. Plant">
        <title>The Genome of Medicinal Plant Macleaya cordata Provides New Insights into Benzylisoquinoline Alkaloids Metabolism.</title>
        <authorList>
            <person name="Liu X."/>
            <person name="Liu Y."/>
            <person name="Huang P."/>
            <person name="Ma Y."/>
            <person name="Qing Z."/>
            <person name="Tang Q."/>
            <person name="Cao H."/>
            <person name="Cheng P."/>
            <person name="Zheng Y."/>
            <person name="Yuan Z."/>
            <person name="Zhou Y."/>
            <person name="Liu J."/>
            <person name="Tang Z."/>
            <person name="Zhuo Y."/>
            <person name="Zhang Y."/>
            <person name="Yu L."/>
            <person name="Huang J."/>
            <person name="Yang P."/>
            <person name="Peng Q."/>
            <person name="Zhang J."/>
            <person name="Jiang W."/>
            <person name="Zhang Z."/>
            <person name="Lin K."/>
            <person name="Ro D.K."/>
            <person name="Chen X."/>
            <person name="Xiong X."/>
            <person name="Shang Y."/>
            <person name="Huang S."/>
            <person name="Zeng J."/>
        </authorList>
    </citation>
    <scope>NUCLEOTIDE SEQUENCE [LARGE SCALE GENOMIC DNA]</scope>
    <source>
        <strain evidence="4">cv. BLH2017</strain>
        <tissue evidence="3">Root</tissue>
    </source>
</reference>
<dbReference type="PANTHER" id="PTHR24177">
    <property type="entry name" value="CASKIN"/>
    <property type="match status" value="1"/>
</dbReference>
<dbReference type="Proteomes" id="UP000195402">
    <property type="component" value="Unassembled WGS sequence"/>
</dbReference>
<dbReference type="AlphaFoldDB" id="A0A200PSP7"/>
<dbReference type="InterPro" id="IPR026961">
    <property type="entry name" value="PGG_dom"/>
</dbReference>
<dbReference type="Gene3D" id="1.25.40.20">
    <property type="entry name" value="Ankyrin repeat-containing domain"/>
    <property type="match status" value="3"/>
</dbReference>
<dbReference type="Pfam" id="PF12796">
    <property type="entry name" value="Ank_2"/>
    <property type="match status" value="1"/>
</dbReference>
<dbReference type="STRING" id="56857.A0A200PSP7"/>
<keyword evidence="1" id="KW-1133">Transmembrane helix</keyword>
<feature type="transmembrane region" description="Helical" evidence="1">
    <location>
        <begin position="546"/>
        <end position="568"/>
    </location>
</feature>
<feature type="transmembrane region" description="Helical" evidence="1">
    <location>
        <begin position="921"/>
        <end position="945"/>
    </location>
</feature>
<dbReference type="SMART" id="SM00248">
    <property type="entry name" value="ANK"/>
    <property type="match status" value="8"/>
</dbReference>
<accession>A0A200PSP7</accession>
<keyword evidence="4" id="KW-1185">Reference proteome</keyword>
<dbReference type="OrthoDB" id="1923662at2759"/>
<evidence type="ECO:0000313" key="4">
    <source>
        <dbReference type="Proteomes" id="UP000195402"/>
    </source>
</evidence>
<name>A0A200PSP7_MACCD</name>
<keyword evidence="1" id="KW-0812">Transmembrane</keyword>
<comment type="caution">
    <text evidence="3">The sequence shown here is derived from an EMBL/GenBank/DDBJ whole genome shotgun (WGS) entry which is preliminary data.</text>
</comment>
<dbReference type="InterPro" id="IPR036770">
    <property type="entry name" value="Ankyrin_rpt-contain_sf"/>
</dbReference>
<evidence type="ECO:0000256" key="1">
    <source>
        <dbReference type="SAM" id="Phobius"/>
    </source>
</evidence>
<proteinExistence type="predicted"/>
<keyword evidence="1" id="KW-0472">Membrane</keyword>
<dbReference type="OMA" id="ASINEEC"/>
<dbReference type="SUPFAM" id="SSF48403">
    <property type="entry name" value="Ankyrin repeat"/>
    <property type="match status" value="2"/>
</dbReference>
<protein>
    <submittedName>
        <fullName evidence="3">Ankyrin repeat</fullName>
    </submittedName>
</protein>
<feature type="domain" description="PGG" evidence="2">
    <location>
        <begin position="802"/>
        <end position="915"/>
    </location>
</feature>
<dbReference type="GO" id="GO:0016020">
    <property type="term" value="C:membrane"/>
    <property type="evidence" value="ECO:0007669"/>
    <property type="project" value="TreeGrafter"/>
</dbReference>